<keyword evidence="3" id="KW-1185">Reference proteome</keyword>
<evidence type="ECO:0000256" key="1">
    <source>
        <dbReference type="SAM" id="Coils"/>
    </source>
</evidence>
<protein>
    <recommendedName>
        <fullName evidence="4">ATPase</fullName>
    </recommendedName>
</protein>
<sequence>MNIQKELDRLEDMILSSPRIPFTGRTVIDENAILDILDRIRMNLPKVIEEAERVVDQSEALVAQAQQEAERILTLAEQRAERVVEESELLRVARSRAEELKAAAQKEADQIQQTALQQAQAVQSGADQYAERVLGKLEGDLGQLMQIVKNGRQSLHG</sequence>
<name>A0ABY3PT24_9CYAN</name>
<evidence type="ECO:0008006" key="4">
    <source>
        <dbReference type="Google" id="ProtNLM"/>
    </source>
</evidence>
<evidence type="ECO:0000313" key="2">
    <source>
        <dbReference type="EMBL" id="UFP96624.1"/>
    </source>
</evidence>
<keyword evidence="1" id="KW-0175">Coiled coil</keyword>
<dbReference type="RefSeq" id="WP_230843864.1">
    <property type="nucleotide sequence ID" value="NZ_CP063845.1"/>
</dbReference>
<reference evidence="2 3" key="1">
    <citation type="journal article" date="2021" name="Genome Biol. Evol.">
        <title>Complete Genome Sequencing of a Novel Gloeobacter Species from a Waterfall Cave in Mexico.</title>
        <authorList>
            <person name="Saw J.H."/>
            <person name="Cardona T."/>
            <person name="Montejano G."/>
        </authorList>
    </citation>
    <scope>NUCLEOTIDE SEQUENCE [LARGE SCALE GENOMIC DNA]</scope>
    <source>
        <strain evidence="2">MG652769</strain>
    </source>
</reference>
<gene>
    <name evidence="2" type="ORF">ISF26_10620</name>
</gene>
<dbReference type="Proteomes" id="UP001054846">
    <property type="component" value="Chromosome"/>
</dbReference>
<accession>A0ABY3PT24</accession>
<dbReference type="EMBL" id="CP063845">
    <property type="protein sequence ID" value="UFP96624.1"/>
    <property type="molecule type" value="Genomic_DNA"/>
</dbReference>
<feature type="coiled-coil region" evidence="1">
    <location>
        <begin position="48"/>
        <end position="117"/>
    </location>
</feature>
<organism evidence="2 3">
    <name type="scientific">Gloeobacter morelensis MG652769</name>
    <dbReference type="NCBI Taxonomy" id="2781736"/>
    <lineage>
        <taxon>Bacteria</taxon>
        <taxon>Bacillati</taxon>
        <taxon>Cyanobacteriota</taxon>
        <taxon>Cyanophyceae</taxon>
        <taxon>Gloeobacterales</taxon>
        <taxon>Gloeobacteraceae</taxon>
        <taxon>Gloeobacter</taxon>
        <taxon>Gloeobacter morelensis</taxon>
    </lineage>
</organism>
<evidence type="ECO:0000313" key="3">
    <source>
        <dbReference type="Proteomes" id="UP001054846"/>
    </source>
</evidence>
<proteinExistence type="predicted"/>